<dbReference type="Pfam" id="PF10557">
    <property type="entry name" value="Cullin_Nedd8"/>
    <property type="match status" value="1"/>
</dbReference>
<dbReference type="InterPro" id="IPR016158">
    <property type="entry name" value="Cullin_homology"/>
</dbReference>
<dbReference type="InterPro" id="IPR036390">
    <property type="entry name" value="WH_DNA-bd_sf"/>
</dbReference>
<keyword evidence="3" id="KW-0832">Ubl conjugation</keyword>
<dbReference type="Proteomes" id="UP000821853">
    <property type="component" value="Unassembled WGS sequence"/>
</dbReference>
<dbReference type="VEuPathDB" id="VectorBase:HLOH_048776"/>
<dbReference type="InterPro" id="IPR036317">
    <property type="entry name" value="Cullin_homology_sf"/>
</dbReference>
<dbReference type="SMART" id="SM00182">
    <property type="entry name" value="CULLIN"/>
    <property type="match status" value="1"/>
</dbReference>
<sequence length="586" mass="66300">MELYTLASKYHLCTPPPNMTPPPRLSDLLGDLYRRLQDFLKTHLVGVVARATGLTGEAMVSFYTHNFDDYKLSSKLVNGMCSFVNRTWVKFQGENGVLQVYEMALESWREHCLTPLREQLTGGLLKLVEMDRNGDTEAFENVFLIESQLFYIRESADFLARQRFTRYMARPTGSNRCAGCFQGHVRHKVSTAVGRAGDDAARDPRLYANTLLQVYYKYKTLVTNVFANDEGSPAPASGGEKFEVSGATGQILQPSAAKNTKNPDLDDVEEALKEATILFSFIEDKEVFQRSYTKMMAMRLVQDTSVSEEAETSMILKFREVCGHEYTPKLLRMIQDIRLSTILNERFDQSLADAGENLGLDFSVLRCLRRFEEFYPKAKPNRTITWLYHVSEGELVTGCFGRTYLLQATAVQIAVIIQYNHSPSLSVQQLREATGLDMETLQQVLQVLLDVRLLQSGEQEQSNSKARRPLLSPDSVLTVDEEFSCRRVLVDIRPRAMSEPAEVEQEGTADKSIKANRKFAIQAAIVRVMKYRQTLGRPEIVAEVTSLLASRFKPEVIEIGECIEILVEKHYLETAQGDEGTYNYVA</sequence>
<dbReference type="FunFam" id="1.10.10.10:FF:000014">
    <property type="entry name" value="Cullin 1"/>
    <property type="match status" value="1"/>
</dbReference>
<dbReference type="Pfam" id="PF00888">
    <property type="entry name" value="Cullin"/>
    <property type="match status" value="2"/>
</dbReference>
<dbReference type="Gene3D" id="1.10.10.10">
    <property type="entry name" value="Winged helix-like DNA-binding domain superfamily/Winged helix DNA-binding domain"/>
    <property type="match status" value="2"/>
</dbReference>
<protein>
    <recommendedName>
        <fullName evidence="6">Cullin family profile domain-containing protein</fullName>
    </recommendedName>
</protein>
<dbReference type="GO" id="GO:0031625">
    <property type="term" value="F:ubiquitin protein ligase binding"/>
    <property type="evidence" value="ECO:0007669"/>
    <property type="project" value="InterPro"/>
</dbReference>
<evidence type="ECO:0000313" key="7">
    <source>
        <dbReference type="EMBL" id="KAH9384433.1"/>
    </source>
</evidence>
<dbReference type="GO" id="GO:0006511">
    <property type="term" value="P:ubiquitin-dependent protein catabolic process"/>
    <property type="evidence" value="ECO:0007669"/>
    <property type="project" value="InterPro"/>
</dbReference>
<dbReference type="OMA" id="EMALESW"/>
<dbReference type="Gene3D" id="4.10.1030.10">
    <property type="entry name" value="Ring Box Chain A, domain 5"/>
    <property type="match status" value="1"/>
</dbReference>
<dbReference type="SUPFAM" id="SSF74788">
    <property type="entry name" value="Cullin repeat-like"/>
    <property type="match status" value="1"/>
</dbReference>
<proteinExistence type="inferred from homology"/>
<evidence type="ECO:0000256" key="4">
    <source>
        <dbReference type="PROSITE-ProRule" id="PRU00330"/>
    </source>
</evidence>
<dbReference type="SMART" id="SM00884">
    <property type="entry name" value="Cullin_Nedd8"/>
    <property type="match status" value="1"/>
</dbReference>
<feature type="domain" description="Cullin family profile" evidence="6">
    <location>
        <begin position="250"/>
        <end position="449"/>
    </location>
</feature>
<dbReference type="InterPro" id="IPR019559">
    <property type="entry name" value="Cullin_neddylation_domain"/>
</dbReference>
<dbReference type="SUPFAM" id="SSF75632">
    <property type="entry name" value="Cullin homology domain"/>
    <property type="match status" value="1"/>
</dbReference>
<dbReference type="SUPFAM" id="SSF46785">
    <property type="entry name" value="Winged helix' DNA-binding domain"/>
    <property type="match status" value="1"/>
</dbReference>
<dbReference type="InterPro" id="IPR036388">
    <property type="entry name" value="WH-like_DNA-bd_sf"/>
</dbReference>
<dbReference type="OrthoDB" id="27073at2759"/>
<evidence type="ECO:0000256" key="5">
    <source>
        <dbReference type="RuleBase" id="RU003829"/>
    </source>
</evidence>
<dbReference type="PROSITE" id="PS50069">
    <property type="entry name" value="CULLIN_2"/>
    <property type="match status" value="1"/>
</dbReference>
<dbReference type="InterPro" id="IPR001373">
    <property type="entry name" value="Cullin_N"/>
</dbReference>
<organism evidence="7 8">
    <name type="scientific">Haemaphysalis longicornis</name>
    <name type="common">Bush tick</name>
    <dbReference type="NCBI Taxonomy" id="44386"/>
    <lineage>
        <taxon>Eukaryota</taxon>
        <taxon>Metazoa</taxon>
        <taxon>Ecdysozoa</taxon>
        <taxon>Arthropoda</taxon>
        <taxon>Chelicerata</taxon>
        <taxon>Arachnida</taxon>
        <taxon>Acari</taxon>
        <taxon>Parasitiformes</taxon>
        <taxon>Ixodida</taxon>
        <taxon>Ixodoidea</taxon>
        <taxon>Ixodidae</taxon>
        <taxon>Haemaphysalinae</taxon>
        <taxon>Haemaphysalis</taxon>
    </lineage>
</organism>
<comment type="similarity">
    <text evidence="1 4 5">Belongs to the cullin family.</text>
</comment>
<dbReference type="EMBL" id="JABSTR010002384">
    <property type="protein sequence ID" value="KAH9384433.1"/>
    <property type="molecule type" value="Genomic_DNA"/>
</dbReference>
<dbReference type="AlphaFoldDB" id="A0A9J6HBX3"/>
<dbReference type="Pfam" id="PF26557">
    <property type="entry name" value="Cullin_AB"/>
    <property type="match status" value="1"/>
</dbReference>
<dbReference type="PANTHER" id="PTHR11932">
    <property type="entry name" value="CULLIN"/>
    <property type="match status" value="1"/>
</dbReference>
<dbReference type="Gene3D" id="1.20.1310.10">
    <property type="entry name" value="Cullin Repeats"/>
    <property type="match status" value="3"/>
</dbReference>
<name>A0A9J6HBX3_HAELO</name>
<evidence type="ECO:0000256" key="2">
    <source>
        <dbReference type="ARBA" id="ARBA00022499"/>
    </source>
</evidence>
<dbReference type="InterPro" id="IPR045093">
    <property type="entry name" value="Cullin"/>
</dbReference>
<evidence type="ECO:0000256" key="1">
    <source>
        <dbReference type="ARBA" id="ARBA00006019"/>
    </source>
</evidence>
<dbReference type="InterPro" id="IPR059120">
    <property type="entry name" value="Cullin-like_AB"/>
</dbReference>
<evidence type="ECO:0000259" key="6">
    <source>
        <dbReference type="PROSITE" id="PS50069"/>
    </source>
</evidence>
<keyword evidence="8" id="KW-1185">Reference proteome</keyword>
<accession>A0A9J6HBX3</accession>
<evidence type="ECO:0000313" key="8">
    <source>
        <dbReference type="Proteomes" id="UP000821853"/>
    </source>
</evidence>
<keyword evidence="2" id="KW-1017">Isopeptide bond</keyword>
<evidence type="ECO:0000256" key="3">
    <source>
        <dbReference type="ARBA" id="ARBA00022843"/>
    </source>
</evidence>
<reference evidence="7 8" key="1">
    <citation type="journal article" date="2020" name="Cell">
        <title>Large-Scale Comparative Analyses of Tick Genomes Elucidate Their Genetic Diversity and Vector Capacities.</title>
        <authorList>
            <consortium name="Tick Genome and Microbiome Consortium (TIGMIC)"/>
            <person name="Jia N."/>
            <person name="Wang J."/>
            <person name="Shi W."/>
            <person name="Du L."/>
            <person name="Sun Y."/>
            <person name="Zhan W."/>
            <person name="Jiang J.F."/>
            <person name="Wang Q."/>
            <person name="Zhang B."/>
            <person name="Ji P."/>
            <person name="Bell-Sakyi L."/>
            <person name="Cui X.M."/>
            <person name="Yuan T.T."/>
            <person name="Jiang B.G."/>
            <person name="Yang W.F."/>
            <person name="Lam T.T."/>
            <person name="Chang Q.C."/>
            <person name="Ding S.J."/>
            <person name="Wang X.J."/>
            <person name="Zhu J.G."/>
            <person name="Ruan X.D."/>
            <person name="Zhao L."/>
            <person name="Wei J.T."/>
            <person name="Ye R.Z."/>
            <person name="Que T.C."/>
            <person name="Du C.H."/>
            <person name="Zhou Y.H."/>
            <person name="Cheng J.X."/>
            <person name="Dai P.F."/>
            <person name="Guo W.B."/>
            <person name="Han X.H."/>
            <person name="Huang E.J."/>
            <person name="Li L.F."/>
            <person name="Wei W."/>
            <person name="Gao Y.C."/>
            <person name="Liu J.Z."/>
            <person name="Shao H.Z."/>
            <person name="Wang X."/>
            <person name="Wang C.C."/>
            <person name="Yang T.C."/>
            <person name="Huo Q.B."/>
            <person name="Li W."/>
            <person name="Chen H.Y."/>
            <person name="Chen S.E."/>
            <person name="Zhou L.G."/>
            <person name="Ni X.B."/>
            <person name="Tian J.H."/>
            <person name="Sheng Y."/>
            <person name="Liu T."/>
            <person name="Pan Y.S."/>
            <person name="Xia L.Y."/>
            <person name="Li J."/>
            <person name="Zhao F."/>
            <person name="Cao W.C."/>
        </authorList>
    </citation>
    <scope>NUCLEOTIDE SEQUENCE [LARGE SCALE GENOMIC DNA]</scope>
    <source>
        <strain evidence="7">HaeL-2018</strain>
    </source>
</reference>
<gene>
    <name evidence="7" type="ORF">HPB48_026440</name>
</gene>
<comment type="caution">
    <text evidence="7">The sequence shown here is derived from an EMBL/GenBank/DDBJ whole genome shotgun (WGS) entry which is preliminary data.</text>
</comment>
<dbReference type="InterPro" id="IPR016159">
    <property type="entry name" value="Cullin_repeat-like_dom_sf"/>
</dbReference>